<dbReference type="OrthoDB" id="5616034at2"/>
<dbReference type="Gene3D" id="2.60.40.3230">
    <property type="match status" value="1"/>
</dbReference>
<keyword evidence="3" id="KW-1185">Reference proteome</keyword>
<evidence type="ECO:0000256" key="1">
    <source>
        <dbReference type="SAM" id="SignalP"/>
    </source>
</evidence>
<feature type="signal peptide" evidence="1">
    <location>
        <begin position="1"/>
        <end position="20"/>
    </location>
</feature>
<dbReference type="InterPro" id="IPR010824">
    <property type="entry name" value="DUF1425"/>
</dbReference>
<proteinExistence type="predicted"/>
<dbReference type="CDD" id="cd09030">
    <property type="entry name" value="DUF1425"/>
    <property type="match status" value="1"/>
</dbReference>
<organism evidence="2 3">
    <name type="scientific">Ferrimonas marina</name>
    <dbReference type="NCBI Taxonomy" id="299255"/>
    <lineage>
        <taxon>Bacteria</taxon>
        <taxon>Pseudomonadati</taxon>
        <taxon>Pseudomonadota</taxon>
        <taxon>Gammaproteobacteria</taxon>
        <taxon>Alteromonadales</taxon>
        <taxon>Ferrimonadaceae</taxon>
        <taxon>Ferrimonas</taxon>
    </lineage>
</organism>
<feature type="chain" id="PRO_5012883894" evidence="1">
    <location>
        <begin position="21"/>
        <end position="128"/>
    </location>
</feature>
<evidence type="ECO:0000313" key="2">
    <source>
        <dbReference type="EMBL" id="SHI19154.1"/>
    </source>
</evidence>
<dbReference type="RefSeq" id="WP_073326113.1">
    <property type="nucleotide sequence ID" value="NZ_FQXG01000009.1"/>
</dbReference>
<dbReference type="Pfam" id="PF07233">
    <property type="entry name" value="DUF1425"/>
    <property type="match status" value="1"/>
</dbReference>
<dbReference type="InterPro" id="IPR038483">
    <property type="entry name" value="YcfL-like_sf"/>
</dbReference>
<dbReference type="STRING" id="299255.SAMN02745129_4634"/>
<name>A0A1M5Z4T9_9GAMM</name>
<accession>A0A1M5Z4T9</accession>
<sequence length="128" mass="14225">MRVLVVLFALFLTGCSSITAGVAARSDQPQLRIDSSTVAREVSIEKVQKRRVGDLLQASATLISRVSTDRYLQYKITFFDIDGVVVEPGTSSWRPVNLHGGERLPVTQTARTPQAVEFEIYVRRATDE</sequence>
<reference evidence="2 3" key="1">
    <citation type="submission" date="2016-11" db="EMBL/GenBank/DDBJ databases">
        <authorList>
            <person name="Jaros S."/>
            <person name="Januszkiewicz K."/>
            <person name="Wedrychowicz H."/>
        </authorList>
    </citation>
    <scope>NUCLEOTIDE SEQUENCE [LARGE SCALE GENOMIC DNA]</scope>
    <source>
        <strain evidence="2 3">DSM 16917</strain>
    </source>
</reference>
<gene>
    <name evidence="2" type="ORF">SAMN02745129_4634</name>
</gene>
<dbReference type="PROSITE" id="PS51257">
    <property type="entry name" value="PROKAR_LIPOPROTEIN"/>
    <property type="match status" value="1"/>
</dbReference>
<protein>
    <submittedName>
        <fullName evidence="2">Uncharacterized conserved protein YcfL</fullName>
    </submittedName>
</protein>
<dbReference type="Proteomes" id="UP000184268">
    <property type="component" value="Unassembled WGS sequence"/>
</dbReference>
<dbReference type="AlphaFoldDB" id="A0A1M5Z4T9"/>
<dbReference type="EMBL" id="FQXG01000009">
    <property type="protein sequence ID" value="SHI19154.1"/>
    <property type="molecule type" value="Genomic_DNA"/>
</dbReference>
<keyword evidence="1" id="KW-0732">Signal</keyword>
<evidence type="ECO:0000313" key="3">
    <source>
        <dbReference type="Proteomes" id="UP000184268"/>
    </source>
</evidence>